<dbReference type="KEGG" id="hezz:EO776_03430"/>
<proteinExistence type="predicted"/>
<dbReference type="CDD" id="cd06530">
    <property type="entry name" value="S26_SPase_I"/>
    <property type="match status" value="1"/>
</dbReference>
<accession>A0A481RD00</accession>
<evidence type="ECO:0000313" key="3">
    <source>
        <dbReference type="Proteomes" id="UP000293073"/>
    </source>
</evidence>
<evidence type="ECO:0000313" key="2">
    <source>
        <dbReference type="EMBL" id="QAY19106.1"/>
    </source>
</evidence>
<protein>
    <submittedName>
        <fullName evidence="2">S26 family signal peptidase</fullName>
    </submittedName>
</protein>
<evidence type="ECO:0000259" key="1">
    <source>
        <dbReference type="Pfam" id="PF10502"/>
    </source>
</evidence>
<dbReference type="EMBL" id="CP034940">
    <property type="protein sequence ID" value="QAY19106.1"/>
    <property type="molecule type" value="Genomic_DNA"/>
</dbReference>
<dbReference type="InterPro" id="IPR036286">
    <property type="entry name" value="LexA/Signal_pep-like_sf"/>
</dbReference>
<feature type="domain" description="Peptidase S26" evidence="1">
    <location>
        <begin position="12"/>
        <end position="86"/>
    </location>
</feature>
<dbReference type="GO" id="GO:0006465">
    <property type="term" value="P:signal peptide processing"/>
    <property type="evidence" value="ECO:0007669"/>
    <property type="project" value="InterPro"/>
</dbReference>
<dbReference type="Proteomes" id="UP000293073">
    <property type="component" value="Chromosome"/>
</dbReference>
<sequence length="135" mass="14683">MLREVAERTETVLLVVVLVSLILGQVFGQPVLLACVDSGSMEPTIDEGDGFLTVPAAVTGPPTEGDVITFRAKEIGEGGLTTHRIVGGLYLEDLLLGFRMGVLGRATQRDRFKTRSLGYSRPEMRLNLLPLGRSW</sequence>
<dbReference type="RefSeq" id="WP_129452360.1">
    <property type="nucleotide sequence ID" value="NZ_CP034940.1"/>
</dbReference>
<dbReference type="PROSITE" id="PS51257">
    <property type="entry name" value="PROKAR_LIPOPROTEIN"/>
    <property type="match status" value="1"/>
</dbReference>
<dbReference type="AlphaFoldDB" id="A0A481RD00"/>
<reference evidence="3" key="1">
    <citation type="submission" date="2019-01" db="EMBL/GenBank/DDBJ databases">
        <title>Complete genome of Halorubrum ezzemoulense strain FB21.</title>
        <authorList>
            <person name="Feng Y."/>
            <person name="Louyakis A.S."/>
            <person name="Papke R.T."/>
            <person name="Gogarten J.P."/>
        </authorList>
    </citation>
    <scope>NUCLEOTIDE SEQUENCE [LARGE SCALE GENOMIC DNA]</scope>
    <source>
        <strain evidence="3">Fb21</strain>
    </source>
</reference>
<dbReference type="GO" id="GO:0004252">
    <property type="term" value="F:serine-type endopeptidase activity"/>
    <property type="evidence" value="ECO:0007669"/>
    <property type="project" value="InterPro"/>
</dbReference>
<dbReference type="InterPro" id="IPR019533">
    <property type="entry name" value="Peptidase_S26"/>
</dbReference>
<dbReference type="GeneID" id="301358802"/>
<name>A0A481RD00_HALEZ</name>
<organism evidence="2 3">
    <name type="scientific">Halorubrum ezzemoulense</name>
    <name type="common">Halorubrum chaoviator</name>
    <dbReference type="NCBI Taxonomy" id="337243"/>
    <lineage>
        <taxon>Archaea</taxon>
        <taxon>Methanobacteriati</taxon>
        <taxon>Methanobacteriota</taxon>
        <taxon>Stenosarchaea group</taxon>
        <taxon>Halobacteria</taxon>
        <taxon>Halobacteriales</taxon>
        <taxon>Haloferacaceae</taxon>
        <taxon>Halorubrum</taxon>
    </lineage>
</organism>
<dbReference type="Pfam" id="PF10502">
    <property type="entry name" value="Peptidase_S26"/>
    <property type="match status" value="1"/>
</dbReference>
<dbReference type="SUPFAM" id="SSF51306">
    <property type="entry name" value="LexA/Signal peptidase"/>
    <property type="match status" value="1"/>
</dbReference>
<gene>
    <name evidence="2" type="ORF">EO776_03430</name>
</gene>